<reference evidence="1 2" key="1">
    <citation type="submission" date="2019-12" db="EMBL/GenBank/DDBJ databases">
        <title>Deinococcus sp. HMF7620 Genome sequencing and assembly.</title>
        <authorList>
            <person name="Kang H."/>
            <person name="Kim H."/>
            <person name="Joh K."/>
        </authorList>
    </citation>
    <scope>NUCLEOTIDE SEQUENCE [LARGE SCALE GENOMIC DNA]</scope>
    <source>
        <strain evidence="1 2">HMF7620</strain>
    </source>
</reference>
<accession>A0A7C9IFF0</accession>
<dbReference type="RefSeq" id="WP_157461645.1">
    <property type="nucleotide sequence ID" value="NZ_WQLB01000058.1"/>
</dbReference>
<dbReference type="Proteomes" id="UP000483286">
    <property type="component" value="Unassembled WGS sequence"/>
</dbReference>
<comment type="caution">
    <text evidence="1">The sequence shown here is derived from an EMBL/GenBank/DDBJ whole genome shotgun (WGS) entry which is preliminary data.</text>
</comment>
<dbReference type="EMBL" id="WQLB01000058">
    <property type="protein sequence ID" value="MVN89386.1"/>
    <property type="molecule type" value="Genomic_DNA"/>
</dbReference>
<evidence type="ECO:0000313" key="2">
    <source>
        <dbReference type="Proteomes" id="UP000483286"/>
    </source>
</evidence>
<evidence type="ECO:0000313" key="1">
    <source>
        <dbReference type="EMBL" id="MVN89386.1"/>
    </source>
</evidence>
<organism evidence="1 2">
    <name type="scientific">Deinococcus arboris</name>
    <dbReference type="NCBI Taxonomy" id="2682977"/>
    <lineage>
        <taxon>Bacteria</taxon>
        <taxon>Thermotogati</taxon>
        <taxon>Deinococcota</taxon>
        <taxon>Deinococci</taxon>
        <taxon>Deinococcales</taxon>
        <taxon>Deinococcaceae</taxon>
        <taxon>Deinococcus</taxon>
    </lineage>
</organism>
<sequence>MPSGNFWANSSGILKQGSLFTNTTKPKGYQYYLRKGFDPATSTAFIWVVVS</sequence>
<protein>
    <submittedName>
        <fullName evidence="1">Uncharacterized protein</fullName>
    </submittedName>
</protein>
<proteinExistence type="predicted"/>
<name>A0A7C9IFF0_9DEIO</name>
<keyword evidence="2" id="KW-1185">Reference proteome</keyword>
<dbReference type="AlphaFoldDB" id="A0A7C9IFF0"/>
<gene>
    <name evidence="1" type="ORF">GO986_21865</name>
</gene>